<dbReference type="Proteomes" id="UP000649799">
    <property type="component" value="Unassembled WGS sequence"/>
</dbReference>
<dbReference type="RefSeq" id="WP_166143310.1">
    <property type="nucleotide sequence ID" value="NZ_JAANYN010000001.1"/>
</dbReference>
<dbReference type="EMBL" id="JAANYN010000001">
    <property type="protein sequence ID" value="NHE55958.1"/>
    <property type="molecule type" value="Genomic_DNA"/>
</dbReference>
<name>A0ABX0H535_9BACT</name>
<gene>
    <name evidence="1" type="ORF">G9Q97_03915</name>
</gene>
<reference evidence="1 2" key="1">
    <citation type="submission" date="2020-03" db="EMBL/GenBank/DDBJ databases">
        <title>Cyclobacterium plantarum sp. nov., a marine bacterium isolated from a coastal-marine wetland.</title>
        <authorList>
            <person name="Sanchez-Porro C."/>
            <person name="Ventosa A."/>
            <person name="Amoozegar M."/>
        </authorList>
    </citation>
    <scope>NUCLEOTIDE SEQUENCE [LARGE SCALE GENOMIC DNA]</scope>
    <source>
        <strain evidence="1 2">GBPx2</strain>
    </source>
</reference>
<accession>A0ABX0H535</accession>
<protein>
    <submittedName>
        <fullName evidence="1">Uncharacterized protein</fullName>
    </submittedName>
</protein>
<evidence type="ECO:0000313" key="2">
    <source>
        <dbReference type="Proteomes" id="UP000649799"/>
    </source>
</evidence>
<comment type="caution">
    <text evidence="1">The sequence shown here is derived from an EMBL/GenBank/DDBJ whole genome shotgun (WGS) entry which is preliminary data.</text>
</comment>
<keyword evidence="2" id="KW-1185">Reference proteome</keyword>
<evidence type="ECO:0000313" key="1">
    <source>
        <dbReference type="EMBL" id="NHE55958.1"/>
    </source>
</evidence>
<organism evidence="1 2">
    <name type="scientific">Cyclobacterium plantarum</name>
    <dbReference type="NCBI Taxonomy" id="2716263"/>
    <lineage>
        <taxon>Bacteria</taxon>
        <taxon>Pseudomonadati</taxon>
        <taxon>Bacteroidota</taxon>
        <taxon>Cytophagia</taxon>
        <taxon>Cytophagales</taxon>
        <taxon>Cyclobacteriaceae</taxon>
        <taxon>Cyclobacterium</taxon>
    </lineage>
</organism>
<proteinExistence type="predicted"/>
<sequence>MKGTLSLTIILSILCFIAEGQVSLSYKTTAKETVNLKNGDYYDSEVKPKSFVIKGIPLPYKTVGMVDVFRVMKNSGKEEEHYFKTVFYTDSSKPLVLDLEDMLSTNGLRFMDTAGFKVKVCVVNKADYLKLESRSQCRISEEVLIKYGH</sequence>